<accession>A0ABY7JWB8</accession>
<proteinExistence type="predicted"/>
<dbReference type="EMBL" id="CP097463">
    <property type="protein sequence ID" value="WAX56858.1"/>
    <property type="molecule type" value="Genomic_DNA"/>
</dbReference>
<reference evidence="1" key="1">
    <citation type="submission" date="2022-05" db="EMBL/GenBank/DDBJ databases">
        <title>Jatrophihabitans sp. SB3-54 whole genome sequence.</title>
        <authorList>
            <person name="Suh M.K."/>
            <person name="Eom M.K."/>
            <person name="Kim J.S."/>
            <person name="Kim H.S."/>
            <person name="Do H.E."/>
            <person name="Shin Y.K."/>
            <person name="Lee J.-S."/>
        </authorList>
    </citation>
    <scope>NUCLEOTIDE SEQUENCE</scope>
    <source>
        <strain evidence="1">SB3-54</strain>
    </source>
</reference>
<protein>
    <submittedName>
        <fullName evidence="1">Type VII secretion target</fullName>
    </submittedName>
</protein>
<evidence type="ECO:0000313" key="1">
    <source>
        <dbReference type="EMBL" id="WAX56858.1"/>
    </source>
</evidence>
<evidence type="ECO:0000313" key="2">
    <source>
        <dbReference type="Proteomes" id="UP001164693"/>
    </source>
</evidence>
<keyword evidence="2" id="KW-1185">Reference proteome</keyword>
<organism evidence="1 2">
    <name type="scientific">Jatrophihabitans cynanchi</name>
    <dbReference type="NCBI Taxonomy" id="2944128"/>
    <lineage>
        <taxon>Bacteria</taxon>
        <taxon>Bacillati</taxon>
        <taxon>Actinomycetota</taxon>
        <taxon>Actinomycetes</taxon>
        <taxon>Jatrophihabitantales</taxon>
        <taxon>Jatrophihabitantaceae</taxon>
        <taxon>Jatrophihabitans</taxon>
    </lineage>
</organism>
<dbReference type="RefSeq" id="WP_269443393.1">
    <property type="nucleotide sequence ID" value="NZ_CP097463.1"/>
</dbReference>
<name>A0ABY7JWB8_9ACTN</name>
<gene>
    <name evidence="1" type="ORF">M6B22_20370</name>
</gene>
<dbReference type="Pfam" id="PF10824">
    <property type="entry name" value="T7SS_ESX_EspC"/>
    <property type="match status" value="1"/>
</dbReference>
<dbReference type="Proteomes" id="UP001164693">
    <property type="component" value="Chromosome"/>
</dbReference>
<dbReference type="InterPro" id="IPR022536">
    <property type="entry name" value="EspC"/>
</dbReference>
<sequence>MSGYQVDPAELRSHAARLGQLAGTIEHAADAAKQEGIGGVHPYGLLFSPLVVPVLGTVAAAAKAMITGTGALGRAMQQSLAKNVDVYELAEEQTSRGLKKIIQ</sequence>